<gene>
    <name evidence="1" type="ORF">OnM2_035104</name>
</gene>
<evidence type="ECO:0000313" key="1">
    <source>
        <dbReference type="EMBL" id="RKF62190.1"/>
    </source>
</evidence>
<dbReference type="OrthoDB" id="3598126at2759"/>
<evidence type="ECO:0000313" key="2">
    <source>
        <dbReference type="Proteomes" id="UP000286134"/>
    </source>
</evidence>
<keyword evidence="2" id="KW-1185">Reference proteome</keyword>
<dbReference type="Proteomes" id="UP000286134">
    <property type="component" value="Unassembled WGS sequence"/>
</dbReference>
<proteinExistence type="predicted"/>
<accession>A0A420HXR0</accession>
<organism evidence="1 2">
    <name type="scientific">Erysiphe neolycopersici</name>
    <dbReference type="NCBI Taxonomy" id="212602"/>
    <lineage>
        <taxon>Eukaryota</taxon>
        <taxon>Fungi</taxon>
        <taxon>Dikarya</taxon>
        <taxon>Ascomycota</taxon>
        <taxon>Pezizomycotina</taxon>
        <taxon>Leotiomycetes</taxon>
        <taxon>Erysiphales</taxon>
        <taxon>Erysiphaceae</taxon>
        <taxon>Erysiphe</taxon>
    </lineage>
</organism>
<dbReference type="EMBL" id="MCFK01003535">
    <property type="protein sequence ID" value="RKF62190.1"/>
    <property type="molecule type" value="Genomic_DNA"/>
</dbReference>
<dbReference type="AlphaFoldDB" id="A0A420HXR0"/>
<comment type="caution">
    <text evidence="1">The sequence shown here is derived from an EMBL/GenBank/DDBJ whole genome shotgun (WGS) entry which is preliminary data.</text>
</comment>
<sequence length="199" mass="22077">MSLKNNPFRPALVNFDTDRPEPVLATSLDENITCYVLPTSTNKEFVLDAAFSCALACTSEVASLGPWKNLIVTYTNILIPGIIKRVPKGMIKTSRITSANSNALRNIFDLAQEVNKPSDYRISPNAFDNYYIEGNLPRPRPDVACDLITYCRKEKSLNAHLSLVIFLAGKFINDSNRTAITNARPQALIENIRSKGLLS</sequence>
<reference evidence="1 2" key="1">
    <citation type="journal article" date="2018" name="BMC Genomics">
        <title>Comparative genome analyses reveal sequence features reflecting distinct modes of host-adaptation between dicot and monocot powdery mildew.</title>
        <authorList>
            <person name="Wu Y."/>
            <person name="Ma X."/>
            <person name="Pan Z."/>
            <person name="Kale S.D."/>
            <person name="Song Y."/>
            <person name="King H."/>
            <person name="Zhang Q."/>
            <person name="Presley C."/>
            <person name="Deng X."/>
            <person name="Wei C.I."/>
            <person name="Xiao S."/>
        </authorList>
    </citation>
    <scope>NUCLEOTIDE SEQUENCE [LARGE SCALE GENOMIC DNA]</scope>
    <source>
        <strain evidence="1">UMSG2</strain>
    </source>
</reference>
<protein>
    <submittedName>
        <fullName evidence="1">Uncharacterized protein</fullName>
    </submittedName>
</protein>
<name>A0A420HXR0_9PEZI</name>